<dbReference type="AlphaFoldDB" id="A0A6L2KMA2"/>
<proteinExistence type="predicted"/>
<protein>
    <recommendedName>
        <fullName evidence="4">Transposase (Putative), gypsy type</fullName>
    </recommendedName>
</protein>
<evidence type="ECO:0008006" key="4">
    <source>
        <dbReference type="Google" id="ProtNLM"/>
    </source>
</evidence>
<feature type="transmembrane region" description="Helical" evidence="2">
    <location>
        <begin position="109"/>
        <end position="128"/>
    </location>
</feature>
<keyword evidence="2" id="KW-0472">Membrane</keyword>
<evidence type="ECO:0000313" key="3">
    <source>
        <dbReference type="EMBL" id="GEU49887.1"/>
    </source>
</evidence>
<sequence>MGRGPCGRGPGFFAGRGPDVVHTDMGWGWPWPNMYGSCFCRLVAFECCDLFLAMYFLTDVTFYQKLNENHTLIRKYPDVFLSTIGLSHAFVDTNVHPTLRGHDKICRCWVTYVSVFVVLRFLFFIYAFRVDMGSLDFVKSVDLFKIIRLVNHTIVDELKETSGKKKRKVALTAGLPLVKKARPGGIIILDPSPTTAGKNPTAMKNLITQKGQHDVGLGSAARPTEDFVSSFVTLTSEHTEAEAIAASFVNEIKTSSIPKNEARVSSLLWSDAKFLDRLNVNSTQHVCMMSELRLCYEHEITIKEKFEKKFVKSFETIQQKDAEVATLKSKLERMEGLNDVELLGKVSELESTRNELKGKVSKLEADCDAKDQRFMKRSAKLDARIAEINYDMDTELYPHMMTAVVGPISMAINKEIHAVLEVEHGKAGRSLSKLEAYDAGLEALKDYPLELLMSSLTLEGNHGDEDPTLEFWPDSISHEILLSDALAASYNHTEKRKADASSSLSVSRPSVIMPYVSSQETSLVVVDYQISSVAIVDNTVPSVEPHDDLFDTTVLDKPVDP</sequence>
<keyword evidence="1" id="KW-0175">Coiled coil</keyword>
<dbReference type="EMBL" id="BKCJ010002631">
    <property type="protein sequence ID" value="GEU49887.1"/>
    <property type="molecule type" value="Genomic_DNA"/>
</dbReference>
<comment type="caution">
    <text evidence="3">The sequence shown here is derived from an EMBL/GenBank/DDBJ whole genome shotgun (WGS) entry which is preliminary data.</text>
</comment>
<gene>
    <name evidence="3" type="ORF">Tci_021865</name>
</gene>
<feature type="coiled-coil region" evidence="1">
    <location>
        <begin position="317"/>
        <end position="373"/>
    </location>
</feature>
<keyword evidence="2" id="KW-0812">Transmembrane</keyword>
<name>A0A6L2KMA2_TANCI</name>
<evidence type="ECO:0000256" key="2">
    <source>
        <dbReference type="SAM" id="Phobius"/>
    </source>
</evidence>
<keyword evidence="2" id="KW-1133">Transmembrane helix</keyword>
<reference evidence="3" key="1">
    <citation type="journal article" date="2019" name="Sci. Rep.">
        <title>Draft genome of Tanacetum cinerariifolium, the natural source of mosquito coil.</title>
        <authorList>
            <person name="Yamashiro T."/>
            <person name="Shiraishi A."/>
            <person name="Satake H."/>
            <person name="Nakayama K."/>
        </authorList>
    </citation>
    <scope>NUCLEOTIDE SEQUENCE</scope>
</reference>
<accession>A0A6L2KMA2</accession>
<evidence type="ECO:0000256" key="1">
    <source>
        <dbReference type="SAM" id="Coils"/>
    </source>
</evidence>
<organism evidence="3">
    <name type="scientific">Tanacetum cinerariifolium</name>
    <name type="common">Dalmatian daisy</name>
    <name type="synonym">Chrysanthemum cinerariifolium</name>
    <dbReference type="NCBI Taxonomy" id="118510"/>
    <lineage>
        <taxon>Eukaryota</taxon>
        <taxon>Viridiplantae</taxon>
        <taxon>Streptophyta</taxon>
        <taxon>Embryophyta</taxon>
        <taxon>Tracheophyta</taxon>
        <taxon>Spermatophyta</taxon>
        <taxon>Magnoliopsida</taxon>
        <taxon>eudicotyledons</taxon>
        <taxon>Gunneridae</taxon>
        <taxon>Pentapetalae</taxon>
        <taxon>asterids</taxon>
        <taxon>campanulids</taxon>
        <taxon>Asterales</taxon>
        <taxon>Asteraceae</taxon>
        <taxon>Asteroideae</taxon>
        <taxon>Anthemideae</taxon>
        <taxon>Anthemidinae</taxon>
        <taxon>Tanacetum</taxon>
    </lineage>
</organism>